<name>A0A6J4PD74_9ACTN</name>
<dbReference type="EMBL" id="CADCUZ010000040">
    <property type="protein sequence ID" value="CAA9406757.1"/>
    <property type="molecule type" value="Genomic_DNA"/>
</dbReference>
<feature type="region of interest" description="Disordered" evidence="1">
    <location>
        <begin position="84"/>
        <end position="113"/>
    </location>
</feature>
<organism evidence="2">
    <name type="scientific">uncultured Rubrobacteraceae bacterium</name>
    <dbReference type="NCBI Taxonomy" id="349277"/>
    <lineage>
        <taxon>Bacteria</taxon>
        <taxon>Bacillati</taxon>
        <taxon>Actinomycetota</taxon>
        <taxon>Rubrobacteria</taxon>
        <taxon>Rubrobacterales</taxon>
        <taxon>Rubrobacteraceae</taxon>
        <taxon>environmental samples</taxon>
    </lineage>
</organism>
<accession>A0A6J4PD74</accession>
<reference evidence="2" key="1">
    <citation type="submission" date="2020-02" db="EMBL/GenBank/DDBJ databases">
        <authorList>
            <person name="Meier V. D."/>
        </authorList>
    </citation>
    <scope>NUCLEOTIDE SEQUENCE</scope>
    <source>
        <strain evidence="2">AVDCRST_MAG55</strain>
    </source>
</reference>
<evidence type="ECO:0000313" key="2">
    <source>
        <dbReference type="EMBL" id="CAA9406757.1"/>
    </source>
</evidence>
<feature type="compositionally biased region" description="Low complexity" evidence="1">
    <location>
        <begin position="88"/>
        <end position="106"/>
    </location>
</feature>
<feature type="region of interest" description="Disordered" evidence="1">
    <location>
        <begin position="23"/>
        <end position="59"/>
    </location>
</feature>
<dbReference type="AlphaFoldDB" id="A0A6J4PD74"/>
<gene>
    <name evidence="2" type="ORF">AVDCRST_MAG55-1051</name>
</gene>
<proteinExistence type="predicted"/>
<sequence>MKIRCLPQRPPVASADVASFVPETHAGPVRDRAEMPAATGGKRPYPRGIPRANAGPASGDRPLKTVAAAVLVAVLVSVAGCDAGGGNATEMAEGPAAADAPGDTTTSEGGSGVGILEPKDDGFVASAKSSGGEAGAADRIEDVRLRIFNDYERLLIDFGDRNGEAAGLPP</sequence>
<protein>
    <submittedName>
        <fullName evidence="2">Uncharacterized protein</fullName>
    </submittedName>
</protein>
<feature type="non-terminal residue" evidence="2">
    <location>
        <position position="170"/>
    </location>
</feature>
<evidence type="ECO:0000256" key="1">
    <source>
        <dbReference type="SAM" id="MobiDB-lite"/>
    </source>
</evidence>